<protein>
    <submittedName>
        <fullName evidence="12">Mercuric transport protein, MerT</fullName>
    </submittedName>
</protein>
<evidence type="ECO:0000256" key="3">
    <source>
        <dbReference type="ARBA" id="ARBA00022466"/>
    </source>
</evidence>
<evidence type="ECO:0000256" key="11">
    <source>
        <dbReference type="SAM" id="Phobius"/>
    </source>
</evidence>
<dbReference type="Gene3D" id="1.10.287.910">
    <property type="entry name" value="bacterial mercury transporter, merf"/>
    <property type="match status" value="1"/>
</dbReference>
<evidence type="ECO:0000256" key="6">
    <source>
        <dbReference type="ARBA" id="ARBA00022692"/>
    </source>
</evidence>
<dbReference type="AlphaFoldDB" id="A0A3B1BRT1"/>
<feature type="transmembrane region" description="Helical" evidence="11">
    <location>
        <begin position="12"/>
        <end position="43"/>
    </location>
</feature>
<keyword evidence="2" id="KW-0813">Transport</keyword>
<sequence>MAEISSSSNQRSLVAAIVASVGASLCCVGPLVLLTLGIGGSWISTLTALEPIRPIFIGITFVFIYLAFRKLYLLPLSCDVDKPCARPETRRNQRLLFWLFSSLIIALLAFPYYAEYLID</sequence>
<keyword evidence="8" id="KW-0476">Mercury</keyword>
<proteinExistence type="predicted"/>
<gene>
    <name evidence="12" type="ORF">MNBD_GAMMA25-2661</name>
</gene>
<evidence type="ECO:0000256" key="1">
    <source>
        <dbReference type="ARBA" id="ARBA00004429"/>
    </source>
</evidence>
<keyword evidence="7" id="KW-0479">Metal-binding</keyword>
<feature type="transmembrane region" description="Helical" evidence="11">
    <location>
        <begin position="55"/>
        <end position="74"/>
    </location>
</feature>
<evidence type="ECO:0000313" key="12">
    <source>
        <dbReference type="EMBL" id="VAX07387.1"/>
    </source>
</evidence>
<keyword evidence="10 11" id="KW-0472">Membrane</keyword>
<comment type="subcellular location">
    <subcellularLocation>
        <location evidence="1">Cell inner membrane</location>
        <topology evidence="1">Multi-pass membrane protein</topology>
    </subcellularLocation>
</comment>
<dbReference type="Pfam" id="PF02411">
    <property type="entry name" value="MerT"/>
    <property type="match status" value="1"/>
</dbReference>
<dbReference type="GO" id="GO:0015097">
    <property type="term" value="F:mercury ion transmembrane transporter activity"/>
    <property type="evidence" value="ECO:0007669"/>
    <property type="project" value="InterPro"/>
</dbReference>
<accession>A0A3B1BRT1</accession>
<evidence type="ECO:0000256" key="10">
    <source>
        <dbReference type="ARBA" id="ARBA00023136"/>
    </source>
</evidence>
<organism evidence="12">
    <name type="scientific">hydrothermal vent metagenome</name>
    <dbReference type="NCBI Taxonomy" id="652676"/>
    <lineage>
        <taxon>unclassified sequences</taxon>
        <taxon>metagenomes</taxon>
        <taxon>ecological metagenomes</taxon>
    </lineage>
</organism>
<feature type="transmembrane region" description="Helical" evidence="11">
    <location>
        <begin position="95"/>
        <end position="114"/>
    </location>
</feature>
<dbReference type="GO" id="GO:0046872">
    <property type="term" value="F:metal ion binding"/>
    <property type="evidence" value="ECO:0007669"/>
    <property type="project" value="UniProtKB-KW"/>
</dbReference>
<dbReference type="EMBL" id="UOFY01000015">
    <property type="protein sequence ID" value="VAX07387.1"/>
    <property type="molecule type" value="Genomic_DNA"/>
</dbReference>
<reference evidence="12" key="1">
    <citation type="submission" date="2018-06" db="EMBL/GenBank/DDBJ databases">
        <authorList>
            <person name="Zhirakovskaya E."/>
        </authorList>
    </citation>
    <scope>NUCLEOTIDE SEQUENCE</scope>
</reference>
<dbReference type="GO" id="GO:0005886">
    <property type="term" value="C:plasma membrane"/>
    <property type="evidence" value="ECO:0007669"/>
    <property type="project" value="UniProtKB-SubCell"/>
</dbReference>
<evidence type="ECO:0000256" key="7">
    <source>
        <dbReference type="ARBA" id="ARBA00022723"/>
    </source>
</evidence>
<evidence type="ECO:0000256" key="5">
    <source>
        <dbReference type="ARBA" id="ARBA00022519"/>
    </source>
</evidence>
<keyword evidence="3" id="KW-0475">Mercuric resistance</keyword>
<evidence type="ECO:0000256" key="4">
    <source>
        <dbReference type="ARBA" id="ARBA00022475"/>
    </source>
</evidence>
<keyword evidence="6 11" id="KW-0812">Transmembrane</keyword>
<keyword evidence="9 11" id="KW-1133">Transmembrane helix</keyword>
<evidence type="ECO:0000256" key="8">
    <source>
        <dbReference type="ARBA" id="ARBA00022914"/>
    </source>
</evidence>
<dbReference type="InterPro" id="IPR003457">
    <property type="entry name" value="Transprt_MerT"/>
</dbReference>
<keyword evidence="4" id="KW-1003">Cell membrane</keyword>
<evidence type="ECO:0000256" key="2">
    <source>
        <dbReference type="ARBA" id="ARBA00022448"/>
    </source>
</evidence>
<name>A0A3B1BRT1_9ZZZZ</name>
<keyword evidence="5" id="KW-0997">Cell inner membrane</keyword>
<evidence type="ECO:0000256" key="9">
    <source>
        <dbReference type="ARBA" id="ARBA00022989"/>
    </source>
</evidence>